<organism evidence="8 9">
    <name type="scientific">Enhygromyxa salina</name>
    <dbReference type="NCBI Taxonomy" id="215803"/>
    <lineage>
        <taxon>Bacteria</taxon>
        <taxon>Pseudomonadati</taxon>
        <taxon>Myxococcota</taxon>
        <taxon>Polyangia</taxon>
        <taxon>Nannocystales</taxon>
        <taxon>Nannocystaceae</taxon>
        <taxon>Enhygromyxa</taxon>
    </lineage>
</organism>
<dbReference type="SUPFAM" id="SSF56112">
    <property type="entry name" value="Protein kinase-like (PK-like)"/>
    <property type="match status" value="1"/>
</dbReference>
<feature type="domain" description="Protein kinase" evidence="7">
    <location>
        <begin position="7"/>
        <end position="258"/>
    </location>
</feature>
<evidence type="ECO:0000256" key="3">
    <source>
        <dbReference type="ARBA" id="ARBA00022777"/>
    </source>
</evidence>
<dbReference type="CDD" id="cd14014">
    <property type="entry name" value="STKc_PknB_like"/>
    <property type="match status" value="1"/>
</dbReference>
<evidence type="ECO:0000313" key="8">
    <source>
        <dbReference type="EMBL" id="KIG12187.1"/>
    </source>
</evidence>
<keyword evidence="3 8" id="KW-0418">Kinase</keyword>
<dbReference type="PROSITE" id="PS50011">
    <property type="entry name" value="PROTEIN_KINASE_DOM"/>
    <property type="match status" value="1"/>
</dbReference>
<evidence type="ECO:0000313" key="9">
    <source>
        <dbReference type="Proteomes" id="UP000031599"/>
    </source>
</evidence>
<reference evidence="8 9" key="1">
    <citation type="submission" date="2014-12" db="EMBL/GenBank/DDBJ databases">
        <title>Genome assembly of Enhygromyxa salina DSM 15201.</title>
        <authorList>
            <person name="Sharma G."/>
            <person name="Subramanian S."/>
        </authorList>
    </citation>
    <scope>NUCLEOTIDE SEQUENCE [LARGE SCALE GENOMIC DNA]</scope>
    <source>
        <strain evidence="8 9">DSM 15201</strain>
    </source>
</reference>
<dbReference type="GO" id="GO:0004674">
    <property type="term" value="F:protein serine/threonine kinase activity"/>
    <property type="evidence" value="ECO:0007669"/>
    <property type="project" value="TreeGrafter"/>
</dbReference>
<dbReference type="AlphaFoldDB" id="A0A0C2CWG0"/>
<dbReference type="Gene3D" id="3.30.200.20">
    <property type="entry name" value="Phosphorylase Kinase, domain 1"/>
    <property type="match status" value="1"/>
</dbReference>
<name>A0A0C2CWG0_9BACT</name>
<dbReference type="InterPro" id="IPR011009">
    <property type="entry name" value="Kinase-like_dom_sf"/>
</dbReference>
<dbReference type="PROSITE" id="PS00107">
    <property type="entry name" value="PROTEIN_KINASE_ATP"/>
    <property type="match status" value="1"/>
</dbReference>
<comment type="caution">
    <text evidence="8">The sequence shown here is derived from an EMBL/GenBank/DDBJ whole genome shotgun (WGS) entry which is preliminary data.</text>
</comment>
<feature type="binding site" evidence="5">
    <location>
        <position position="36"/>
    </location>
    <ligand>
        <name>ATP</name>
        <dbReference type="ChEBI" id="CHEBI:30616"/>
    </ligand>
</feature>
<keyword evidence="2 5" id="KW-0547">Nucleotide-binding</keyword>
<dbReference type="Gene3D" id="1.10.510.10">
    <property type="entry name" value="Transferase(Phosphotransferase) domain 1"/>
    <property type="match status" value="1"/>
</dbReference>
<keyword evidence="1" id="KW-0808">Transferase</keyword>
<accession>A0A0C2CWG0</accession>
<gene>
    <name evidence="8" type="ORF">DB30_01823</name>
</gene>
<keyword evidence="4 5" id="KW-0067">ATP-binding</keyword>
<dbReference type="Pfam" id="PF00069">
    <property type="entry name" value="Pkinase"/>
    <property type="match status" value="1"/>
</dbReference>
<evidence type="ECO:0000256" key="5">
    <source>
        <dbReference type="PROSITE-ProRule" id="PRU10141"/>
    </source>
</evidence>
<dbReference type="GO" id="GO:0005524">
    <property type="term" value="F:ATP binding"/>
    <property type="evidence" value="ECO:0007669"/>
    <property type="project" value="UniProtKB-UniRule"/>
</dbReference>
<evidence type="ECO:0000256" key="4">
    <source>
        <dbReference type="ARBA" id="ARBA00022840"/>
    </source>
</evidence>
<evidence type="ECO:0000256" key="6">
    <source>
        <dbReference type="SAM" id="MobiDB-lite"/>
    </source>
</evidence>
<evidence type="ECO:0000256" key="1">
    <source>
        <dbReference type="ARBA" id="ARBA00022679"/>
    </source>
</evidence>
<dbReference type="Proteomes" id="UP000031599">
    <property type="component" value="Unassembled WGS sequence"/>
</dbReference>
<dbReference type="EMBL" id="JMCC02000146">
    <property type="protein sequence ID" value="KIG12187.1"/>
    <property type="molecule type" value="Genomic_DNA"/>
</dbReference>
<protein>
    <submittedName>
        <fullName evidence="8">Serine/threonine kinase PKN8</fullName>
    </submittedName>
</protein>
<dbReference type="InterPro" id="IPR000719">
    <property type="entry name" value="Prot_kinase_dom"/>
</dbReference>
<dbReference type="PANTHER" id="PTHR43289:SF6">
    <property type="entry name" value="SERINE_THREONINE-PROTEIN KINASE NEKL-3"/>
    <property type="match status" value="1"/>
</dbReference>
<evidence type="ECO:0000256" key="2">
    <source>
        <dbReference type="ARBA" id="ARBA00022741"/>
    </source>
</evidence>
<dbReference type="RefSeq" id="WP_052558184.1">
    <property type="nucleotide sequence ID" value="NZ_JMCC02000146.1"/>
</dbReference>
<sequence>MLVGERFELVREIGAGGYGRVYEAHDRDLDRRVAVKVLDLGDSDVALREGKALAEFHHDHVVAIYDHGVGPDYRYFVLQYVEGPPLHVWCRDNTAAKAIVGVYMQAGAGLAAIHAKGLVHGDFKPANVRVGPEGKAVVLDFGLARHHDTLERDREAEDPPVFRGTLDHAPPERLLGKPSDARSDQFSFCVALWEALTGVNPFGACTEATTIDERVFALALGLEGRPPGSRRVERALRRGLSMQPEERFPSMQALLAALSPKPRRRWSWREMLIAGGACVMLGGLMTLLVLPRGGGSLEFVTDTQIRWAGQEAILAANEGNVDGALRRLEAAKRAQISDESSRELALASEDVALEFERQELLQDALLAWQLAILFARDVGDLKLEQQAQSQFDAVAALIYVNSAS</sequence>
<proteinExistence type="predicted"/>
<dbReference type="PANTHER" id="PTHR43289">
    <property type="entry name" value="MITOGEN-ACTIVATED PROTEIN KINASE KINASE KINASE 20-RELATED"/>
    <property type="match status" value="1"/>
</dbReference>
<feature type="region of interest" description="Disordered" evidence="6">
    <location>
        <begin position="152"/>
        <end position="173"/>
    </location>
</feature>
<evidence type="ECO:0000259" key="7">
    <source>
        <dbReference type="PROSITE" id="PS50011"/>
    </source>
</evidence>
<dbReference type="InterPro" id="IPR017441">
    <property type="entry name" value="Protein_kinase_ATP_BS"/>
</dbReference>